<accession>A0A2V5I6Q2</accession>
<dbReference type="AlphaFoldDB" id="A0A2V5I6Q2"/>
<proteinExistence type="predicted"/>
<dbReference type="Proteomes" id="UP000248817">
    <property type="component" value="Unassembled WGS sequence"/>
</dbReference>
<evidence type="ECO:0000313" key="1">
    <source>
        <dbReference type="EMBL" id="PYI30792.1"/>
    </source>
</evidence>
<dbReference type="EMBL" id="KZ825511">
    <property type="protein sequence ID" value="PYI30792.1"/>
    <property type="molecule type" value="Genomic_DNA"/>
</dbReference>
<keyword evidence="2" id="KW-1185">Reference proteome</keyword>
<protein>
    <submittedName>
        <fullName evidence="1">Uncharacterized protein</fullName>
    </submittedName>
</protein>
<sequence>MGKGECIQPNENRGGGGDEIGNEISCSERLNSTPILRLQTGSRVRYPCYGPVVVLESLTLFSTSVLPPHPYILHFTTRTWCFLCCRTHTERDRHQPFLSLWLDLFLLHSIRFPTPRIPLWMMRFANQFALPPSPLASSASSSPPLLLPPPHP</sequence>
<reference evidence="1 2" key="1">
    <citation type="submission" date="2018-02" db="EMBL/GenBank/DDBJ databases">
        <title>The genomes of Aspergillus section Nigri reveals drivers in fungal speciation.</title>
        <authorList>
            <consortium name="DOE Joint Genome Institute"/>
            <person name="Vesth T.C."/>
            <person name="Nybo J."/>
            <person name="Theobald S."/>
            <person name="Brandl J."/>
            <person name="Frisvad J.C."/>
            <person name="Nielsen K.F."/>
            <person name="Lyhne E.K."/>
            <person name="Kogle M.E."/>
            <person name="Kuo A."/>
            <person name="Riley R."/>
            <person name="Clum A."/>
            <person name="Nolan M."/>
            <person name="Lipzen A."/>
            <person name="Salamov A."/>
            <person name="Henrissat B."/>
            <person name="Wiebenga A."/>
            <person name="De vries R.P."/>
            <person name="Grigoriev I.V."/>
            <person name="Mortensen U.H."/>
            <person name="Andersen M.R."/>
            <person name="Baker S.E."/>
        </authorList>
    </citation>
    <scope>NUCLEOTIDE SEQUENCE [LARGE SCALE GENOMIC DNA]</scope>
    <source>
        <strain evidence="1 2">CBS 114.80</strain>
    </source>
</reference>
<evidence type="ECO:0000313" key="2">
    <source>
        <dbReference type="Proteomes" id="UP000248817"/>
    </source>
</evidence>
<gene>
    <name evidence="1" type="ORF">BP00DRAFT_192430</name>
</gene>
<organism evidence="1 2">
    <name type="scientific">Aspergillus indologenus CBS 114.80</name>
    <dbReference type="NCBI Taxonomy" id="1450541"/>
    <lineage>
        <taxon>Eukaryota</taxon>
        <taxon>Fungi</taxon>
        <taxon>Dikarya</taxon>
        <taxon>Ascomycota</taxon>
        <taxon>Pezizomycotina</taxon>
        <taxon>Eurotiomycetes</taxon>
        <taxon>Eurotiomycetidae</taxon>
        <taxon>Eurotiales</taxon>
        <taxon>Aspergillaceae</taxon>
        <taxon>Aspergillus</taxon>
        <taxon>Aspergillus subgen. Circumdati</taxon>
    </lineage>
</organism>
<name>A0A2V5I6Q2_9EURO</name>